<dbReference type="InterPro" id="IPR029196">
    <property type="entry name" value="HAPSTR1-like"/>
</dbReference>
<dbReference type="AlphaFoldDB" id="A0A8B7PQM9"/>
<gene>
    <name evidence="5" type="primary">LOC108682842</name>
</gene>
<evidence type="ECO:0000256" key="3">
    <source>
        <dbReference type="SAM" id="MobiDB-lite"/>
    </source>
</evidence>
<evidence type="ECO:0000256" key="2">
    <source>
        <dbReference type="ARBA" id="ARBA00023242"/>
    </source>
</evidence>
<dbReference type="PANTHER" id="PTHR31624:SF4">
    <property type="entry name" value="CHROMOSOME 16 OPEN READING FRAME 72"/>
    <property type="match status" value="1"/>
</dbReference>
<dbReference type="OrthoDB" id="5823474at2759"/>
<dbReference type="InterPro" id="IPR040308">
    <property type="entry name" value="HAPR1"/>
</dbReference>
<sequence>MSESRNNDEDFNEWSPWEQQTLLEIQRGDVEAVFVTNSEATLQKLYASFQGAAQCLAVLYKVASDTRPSNPALWPSFQTAASTITSHHKACVEYIRNCEQIALEAGSHRRTRDLLTWSKRRRIIRREELIAFLAGKSPPPKAHHNSYRGSCRARVPDHQRPRPRLPPSPHSSLPHSQEQDLNTFREALGIAGSPTTLHRRRSHLHELQSFLADEFTRNKRPAPSPSPPNASHDVCMDSPQHKRFKYT</sequence>
<feature type="region of interest" description="Disordered" evidence="3">
    <location>
        <begin position="213"/>
        <end position="247"/>
    </location>
</feature>
<evidence type="ECO:0000313" key="4">
    <source>
        <dbReference type="Proteomes" id="UP000694843"/>
    </source>
</evidence>
<dbReference type="GO" id="GO:0005634">
    <property type="term" value="C:nucleus"/>
    <property type="evidence" value="ECO:0007669"/>
    <property type="project" value="UniProtKB-SubCell"/>
</dbReference>
<name>A0A8B7PQM9_HYAAZ</name>
<organism evidence="4 5">
    <name type="scientific">Hyalella azteca</name>
    <name type="common">Amphipod</name>
    <dbReference type="NCBI Taxonomy" id="294128"/>
    <lineage>
        <taxon>Eukaryota</taxon>
        <taxon>Metazoa</taxon>
        <taxon>Ecdysozoa</taxon>
        <taxon>Arthropoda</taxon>
        <taxon>Crustacea</taxon>
        <taxon>Multicrustacea</taxon>
        <taxon>Malacostraca</taxon>
        <taxon>Eumalacostraca</taxon>
        <taxon>Peracarida</taxon>
        <taxon>Amphipoda</taxon>
        <taxon>Senticaudata</taxon>
        <taxon>Talitrida</taxon>
        <taxon>Talitroidea</taxon>
        <taxon>Hyalellidae</taxon>
        <taxon>Hyalella</taxon>
    </lineage>
</organism>
<keyword evidence="4" id="KW-1185">Reference proteome</keyword>
<dbReference type="RefSeq" id="XP_018027572.1">
    <property type="nucleotide sequence ID" value="XM_018172083.2"/>
</dbReference>
<dbReference type="GeneID" id="108682842"/>
<evidence type="ECO:0000313" key="5">
    <source>
        <dbReference type="RefSeq" id="XP_018027572.1"/>
    </source>
</evidence>
<proteinExistence type="predicted"/>
<dbReference type="Pfam" id="PF15251">
    <property type="entry name" value="TAPR1-like"/>
    <property type="match status" value="1"/>
</dbReference>
<protein>
    <submittedName>
        <fullName evidence="5">Telomere attrition and p53 response 1 protein</fullName>
    </submittedName>
</protein>
<comment type="subcellular location">
    <subcellularLocation>
        <location evidence="1">Nucleus</location>
    </subcellularLocation>
</comment>
<accession>A0A8B7PQM9</accession>
<feature type="region of interest" description="Disordered" evidence="3">
    <location>
        <begin position="135"/>
        <end position="179"/>
    </location>
</feature>
<dbReference type="Proteomes" id="UP000694843">
    <property type="component" value="Unplaced"/>
</dbReference>
<keyword evidence="2" id="KW-0539">Nucleus</keyword>
<evidence type="ECO:0000256" key="1">
    <source>
        <dbReference type="ARBA" id="ARBA00004123"/>
    </source>
</evidence>
<dbReference type="OMA" id="DVCMDSP"/>
<reference evidence="5" key="1">
    <citation type="submission" date="2025-08" db="UniProtKB">
        <authorList>
            <consortium name="RefSeq"/>
        </authorList>
    </citation>
    <scope>IDENTIFICATION</scope>
    <source>
        <tissue evidence="5">Whole organism</tissue>
    </source>
</reference>
<dbReference type="PANTHER" id="PTHR31624">
    <property type="entry name" value="UPF0472 PROTEIN C16ORF72"/>
    <property type="match status" value="1"/>
</dbReference>
<dbReference type="KEGG" id="hazt:108682842"/>